<dbReference type="OrthoDB" id="5429581at2"/>
<dbReference type="Proteomes" id="UP000184603">
    <property type="component" value="Unassembled WGS sequence"/>
</dbReference>
<keyword evidence="2" id="KW-1185">Reference proteome</keyword>
<dbReference type="RefSeq" id="WP_073617030.1">
    <property type="nucleotide sequence ID" value="NZ_FRFE01000056.1"/>
</dbReference>
<reference evidence="1 2" key="1">
    <citation type="submission" date="2016-12" db="EMBL/GenBank/DDBJ databases">
        <authorList>
            <person name="Song W.-J."/>
            <person name="Kurnit D.M."/>
        </authorList>
    </citation>
    <scope>NUCLEOTIDE SEQUENCE [LARGE SCALE GENOMIC DNA]</scope>
    <source>
        <strain evidence="1 2">DSM 18488</strain>
    </source>
</reference>
<dbReference type="AlphaFoldDB" id="A0A1M7YLL2"/>
<gene>
    <name evidence="1" type="ORF">SAMN02745220_05135</name>
</gene>
<organism evidence="1 2">
    <name type="scientific">Desulfopila aestuarii DSM 18488</name>
    <dbReference type="NCBI Taxonomy" id="1121416"/>
    <lineage>
        <taxon>Bacteria</taxon>
        <taxon>Pseudomonadati</taxon>
        <taxon>Thermodesulfobacteriota</taxon>
        <taxon>Desulfobulbia</taxon>
        <taxon>Desulfobulbales</taxon>
        <taxon>Desulfocapsaceae</taxon>
        <taxon>Desulfopila</taxon>
    </lineage>
</organism>
<evidence type="ECO:0000313" key="1">
    <source>
        <dbReference type="EMBL" id="SHO53469.1"/>
    </source>
</evidence>
<name>A0A1M7YLL2_9BACT</name>
<dbReference type="STRING" id="1121416.SAMN02745220_05135"/>
<dbReference type="EMBL" id="FRFE01000056">
    <property type="protein sequence ID" value="SHO53469.1"/>
    <property type="molecule type" value="Genomic_DNA"/>
</dbReference>
<accession>A0A1M7YLL2</accession>
<sequence length="246" mass="28227">MDIPDFQIINAFVDQHRLSRGQVIAEIERTFSSMLSRWHHKHVVVVYSDGQLHALGYHDDVSGPVQTPIDLTAMRGWNSIKRILDKNLNAATCMDEVSRYKRKENSVVWGEVISRGVDRLNIELELEFGDTIYASCPLNYLGQHERNRLVIGDRKAFHLRRIEAIMIGDTPRTQLTVDRVSKTLVEKLLKQLLGPKYTTLKLSCRKRYVGKKSFVEANTFVPKKVILQAAHELGEHIQVNVIKVTR</sequence>
<protein>
    <submittedName>
        <fullName evidence="1">Uncharacterized protein</fullName>
    </submittedName>
</protein>
<evidence type="ECO:0000313" key="2">
    <source>
        <dbReference type="Proteomes" id="UP000184603"/>
    </source>
</evidence>
<proteinExistence type="predicted"/>